<dbReference type="GO" id="GO:0048024">
    <property type="term" value="P:regulation of mRNA splicing, via spliceosome"/>
    <property type="evidence" value="ECO:0007669"/>
    <property type="project" value="TreeGrafter"/>
</dbReference>
<evidence type="ECO:0008006" key="2">
    <source>
        <dbReference type="Google" id="ProtNLM"/>
    </source>
</evidence>
<sequence length="199" mass="22278">GDYVVRSDEEDTVFHHPFQVKEKAPIVLNIKNSVPIPVKSLQEQKNLSIQFPVSSGEHHRKNELEWIPISPEESKSQTGRKQNELVPLQTEPTAGLESDISALISKKLLEIRKQHDDTKKGSIAVPEMIQYPQPIVQQQHNQISQEMGVFNGSTGANILRRADLESGPQSWAKKDQLVNTAPISGGMGMQMLQKMGWKP</sequence>
<dbReference type="PANTHER" id="PTHR46528:SF1">
    <property type="entry name" value="PROTEIN SON"/>
    <property type="match status" value="1"/>
</dbReference>
<dbReference type="GO" id="GO:0051726">
    <property type="term" value="P:regulation of cell cycle"/>
    <property type="evidence" value="ECO:0007669"/>
    <property type="project" value="InterPro"/>
</dbReference>
<name>A0A1B6F023_9HEMI</name>
<proteinExistence type="predicted"/>
<accession>A0A1B6F023</accession>
<gene>
    <name evidence="1" type="ORF">g.47720</name>
</gene>
<evidence type="ECO:0000313" key="1">
    <source>
        <dbReference type="EMBL" id="JAS43609.1"/>
    </source>
</evidence>
<dbReference type="InterPro" id="IPR032922">
    <property type="entry name" value="SON"/>
</dbReference>
<dbReference type="EMBL" id="GECZ01026160">
    <property type="protein sequence ID" value="JAS43609.1"/>
    <property type="molecule type" value="Transcribed_RNA"/>
</dbReference>
<dbReference type="AlphaFoldDB" id="A0A1B6F023"/>
<dbReference type="GO" id="GO:0003723">
    <property type="term" value="F:RNA binding"/>
    <property type="evidence" value="ECO:0007669"/>
    <property type="project" value="InterPro"/>
</dbReference>
<protein>
    <recommendedName>
        <fullName evidence="2">G-patch domain-containing protein</fullName>
    </recommendedName>
</protein>
<feature type="non-terminal residue" evidence="1">
    <location>
        <position position="1"/>
    </location>
</feature>
<dbReference type="PANTHER" id="PTHR46528">
    <property type="entry name" value="PROTEIN SON"/>
    <property type="match status" value="1"/>
</dbReference>
<reference evidence="1" key="1">
    <citation type="submission" date="2015-11" db="EMBL/GenBank/DDBJ databases">
        <title>De novo transcriptome assembly of four potential Pierce s Disease insect vectors from Arizona vineyards.</title>
        <authorList>
            <person name="Tassone E.E."/>
        </authorList>
    </citation>
    <scope>NUCLEOTIDE SEQUENCE</scope>
</reference>
<feature type="non-terminal residue" evidence="1">
    <location>
        <position position="199"/>
    </location>
</feature>
<organism evidence="1">
    <name type="scientific">Cuerna arida</name>
    <dbReference type="NCBI Taxonomy" id="1464854"/>
    <lineage>
        <taxon>Eukaryota</taxon>
        <taxon>Metazoa</taxon>
        <taxon>Ecdysozoa</taxon>
        <taxon>Arthropoda</taxon>
        <taxon>Hexapoda</taxon>
        <taxon>Insecta</taxon>
        <taxon>Pterygota</taxon>
        <taxon>Neoptera</taxon>
        <taxon>Paraneoptera</taxon>
        <taxon>Hemiptera</taxon>
        <taxon>Auchenorrhyncha</taxon>
        <taxon>Membracoidea</taxon>
        <taxon>Cicadellidae</taxon>
        <taxon>Cicadellinae</taxon>
        <taxon>Proconiini</taxon>
        <taxon>Cuerna</taxon>
    </lineage>
</organism>